<accession>A0ABY0S3X8</accession>
<dbReference type="EMBL" id="FNJD01000005">
    <property type="protein sequence ID" value="SDO77731.1"/>
    <property type="molecule type" value="Genomic_DNA"/>
</dbReference>
<sequence>MDGLVLNLERSICVPEVFLTYLLRLHNYLIVQCCYAAKTWGECVIIGRKMFVLLGSCAGFERRVAIWPETAMSKAVSKGKRHATL</sequence>
<reference evidence="1 2" key="1">
    <citation type="submission" date="2016-10" db="EMBL/GenBank/DDBJ databases">
        <authorList>
            <person name="Varghese N."/>
            <person name="Submissions S."/>
        </authorList>
    </citation>
    <scope>NUCLEOTIDE SEQUENCE [LARGE SCALE GENOMIC DNA]</scope>
    <source>
        <strain evidence="1 2">DSM 17584</strain>
    </source>
</reference>
<proteinExistence type="predicted"/>
<dbReference type="Proteomes" id="UP000198646">
    <property type="component" value="Unassembled WGS sequence"/>
</dbReference>
<gene>
    <name evidence="1" type="ORF">SAMN04488512_105167</name>
</gene>
<organism evidence="1 2">
    <name type="scientific">Sulfitobacter litoralis</name>
    <dbReference type="NCBI Taxonomy" id="335975"/>
    <lineage>
        <taxon>Bacteria</taxon>
        <taxon>Pseudomonadati</taxon>
        <taxon>Pseudomonadota</taxon>
        <taxon>Alphaproteobacteria</taxon>
        <taxon>Rhodobacterales</taxon>
        <taxon>Roseobacteraceae</taxon>
        <taxon>Sulfitobacter</taxon>
    </lineage>
</organism>
<comment type="caution">
    <text evidence="1">The sequence shown here is derived from an EMBL/GenBank/DDBJ whole genome shotgun (WGS) entry which is preliminary data.</text>
</comment>
<protein>
    <submittedName>
        <fullName evidence="1">Uncharacterized protein</fullName>
    </submittedName>
</protein>
<name>A0ABY0S3X8_9RHOB</name>
<keyword evidence="2" id="KW-1185">Reference proteome</keyword>
<evidence type="ECO:0000313" key="1">
    <source>
        <dbReference type="EMBL" id="SDO77731.1"/>
    </source>
</evidence>
<evidence type="ECO:0000313" key="2">
    <source>
        <dbReference type="Proteomes" id="UP000198646"/>
    </source>
</evidence>